<dbReference type="Proteomes" id="UP000011910">
    <property type="component" value="Unassembled WGS sequence"/>
</dbReference>
<dbReference type="InterPro" id="IPR019734">
    <property type="entry name" value="TPR_rpt"/>
</dbReference>
<sequence length="163" mass="18026">MNVLLSLAVYVVMLLQGSPASLLQEGKQQYQQRNLPAAHTAFTKAIEKDPSLVEAYFRRGLVKEKMNDLPGAEADYSAAIALDPLPLYYNNRGLTRQLQGKTAAAEADYLQAIALDPAYAHVYVNLAMLYSETNQPEKICDNLQKAIDNGFLPAAQLKSEYCK</sequence>
<comment type="caution">
    <text evidence="4">The sequence shown here is derived from an EMBL/GenBank/DDBJ whole genome shotgun (WGS) entry which is preliminary data.</text>
</comment>
<organism evidence="4 5">
    <name type="scientific">Cesiribacter andamanensis AMV16</name>
    <dbReference type="NCBI Taxonomy" id="1279009"/>
    <lineage>
        <taxon>Bacteria</taxon>
        <taxon>Pseudomonadati</taxon>
        <taxon>Bacteroidota</taxon>
        <taxon>Cytophagia</taxon>
        <taxon>Cytophagales</taxon>
        <taxon>Cesiribacteraceae</taxon>
        <taxon>Cesiribacter</taxon>
    </lineage>
</organism>
<evidence type="ECO:0000256" key="3">
    <source>
        <dbReference type="PROSITE-ProRule" id="PRU00339"/>
    </source>
</evidence>
<dbReference type="GO" id="GO:0016740">
    <property type="term" value="F:transferase activity"/>
    <property type="evidence" value="ECO:0007669"/>
    <property type="project" value="UniProtKB-KW"/>
</dbReference>
<dbReference type="EMBL" id="AODQ01000031">
    <property type="protein sequence ID" value="EMR03218.1"/>
    <property type="molecule type" value="Genomic_DNA"/>
</dbReference>
<evidence type="ECO:0000256" key="1">
    <source>
        <dbReference type="ARBA" id="ARBA00022737"/>
    </source>
</evidence>
<evidence type="ECO:0000256" key="2">
    <source>
        <dbReference type="ARBA" id="ARBA00022803"/>
    </source>
</evidence>
<proteinExistence type="predicted"/>
<dbReference type="SUPFAM" id="SSF48452">
    <property type="entry name" value="TPR-like"/>
    <property type="match status" value="1"/>
</dbReference>
<dbReference type="Pfam" id="PF13432">
    <property type="entry name" value="TPR_16"/>
    <property type="match status" value="1"/>
</dbReference>
<reference evidence="4 5" key="1">
    <citation type="journal article" date="2013" name="Genome Announc.">
        <title>Draft Genome Sequence of Cesiribacter andamanensis Strain AMV16T, Isolated from a Soil Sample from a Mud Volcano in the Andaman Islands, India.</title>
        <authorList>
            <person name="Shivaji S."/>
            <person name="Ara S."/>
            <person name="Begum Z."/>
            <person name="Srinivas T.N."/>
            <person name="Singh A."/>
            <person name="Kumar Pinnaka A."/>
        </authorList>
    </citation>
    <scope>NUCLEOTIDE SEQUENCE [LARGE SCALE GENOMIC DNA]</scope>
    <source>
        <strain evidence="4 5">AMV16</strain>
    </source>
</reference>
<keyword evidence="4" id="KW-0808">Transferase</keyword>
<dbReference type="PANTHER" id="PTHR44858:SF1">
    <property type="entry name" value="UDP-N-ACETYLGLUCOSAMINE--PEPTIDE N-ACETYLGLUCOSAMINYLTRANSFERASE SPINDLY-RELATED"/>
    <property type="match status" value="1"/>
</dbReference>
<dbReference type="eggNOG" id="COG0457">
    <property type="taxonomic scope" value="Bacteria"/>
</dbReference>
<evidence type="ECO:0000313" key="4">
    <source>
        <dbReference type="EMBL" id="EMR03218.1"/>
    </source>
</evidence>
<dbReference type="SMART" id="SM00028">
    <property type="entry name" value="TPR"/>
    <property type="match status" value="3"/>
</dbReference>
<dbReference type="InterPro" id="IPR011990">
    <property type="entry name" value="TPR-like_helical_dom_sf"/>
</dbReference>
<evidence type="ECO:0000313" key="5">
    <source>
        <dbReference type="Proteomes" id="UP000011910"/>
    </source>
</evidence>
<dbReference type="STRING" id="1279009.ADICEAN_01611"/>
<dbReference type="PANTHER" id="PTHR44858">
    <property type="entry name" value="TETRATRICOPEPTIDE REPEAT PROTEIN 6"/>
    <property type="match status" value="1"/>
</dbReference>
<dbReference type="InterPro" id="IPR050498">
    <property type="entry name" value="Ycf3"/>
</dbReference>
<dbReference type="Pfam" id="PF13431">
    <property type="entry name" value="TPR_17"/>
    <property type="match status" value="1"/>
</dbReference>
<dbReference type="RefSeq" id="WP_009195008.1">
    <property type="nucleotide sequence ID" value="NZ_AODQ01000031.1"/>
</dbReference>
<accession>M7N3F5</accession>
<dbReference type="PROSITE" id="PS50005">
    <property type="entry name" value="TPR"/>
    <property type="match status" value="1"/>
</dbReference>
<dbReference type="Gene3D" id="1.25.40.10">
    <property type="entry name" value="Tetratricopeptide repeat domain"/>
    <property type="match status" value="2"/>
</dbReference>
<protein>
    <submittedName>
        <fullName evidence="4">Putative O-linked N-acetylglucosamine transferase, SPINDLY family</fullName>
    </submittedName>
</protein>
<gene>
    <name evidence="4" type="ORF">ADICEAN_01611</name>
</gene>
<feature type="repeat" description="TPR" evidence="3">
    <location>
        <begin position="53"/>
        <end position="86"/>
    </location>
</feature>
<keyword evidence="1" id="KW-0677">Repeat</keyword>
<dbReference type="AlphaFoldDB" id="M7N3F5"/>
<keyword evidence="2 3" id="KW-0802">TPR repeat</keyword>
<name>M7N3F5_9BACT</name>
<dbReference type="OrthoDB" id="9814069at2"/>
<keyword evidence="5" id="KW-1185">Reference proteome</keyword>